<dbReference type="CDD" id="cd05466">
    <property type="entry name" value="PBP2_LTTR_substrate"/>
    <property type="match status" value="1"/>
</dbReference>
<comment type="similarity">
    <text evidence="1">Belongs to the LysR transcriptional regulatory family.</text>
</comment>
<keyword evidence="2" id="KW-0805">Transcription regulation</keyword>
<dbReference type="EMBL" id="CP097331">
    <property type="protein sequence ID" value="URF06440.1"/>
    <property type="molecule type" value="Genomic_DNA"/>
</dbReference>
<dbReference type="GO" id="GO:0000976">
    <property type="term" value="F:transcription cis-regulatory region binding"/>
    <property type="evidence" value="ECO:0007669"/>
    <property type="project" value="TreeGrafter"/>
</dbReference>
<evidence type="ECO:0000313" key="6">
    <source>
        <dbReference type="EMBL" id="TSP13911.1"/>
    </source>
</evidence>
<dbReference type="InterPro" id="IPR036390">
    <property type="entry name" value="WH_DNA-bd_sf"/>
</dbReference>
<evidence type="ECO:0000256" key="3">
    <source>
        <dbReference type="ARBA" id="ARBA00023125"/>
    </source>
</evidence>
<dbReference type="InterPro" id="IPR000847">
    <property type="entry name" value="LysR_HTH_N"/>
</dbReference>
<reference evidence="7" key="2">
    <citation type="journal article" date="2022" name="Microbiol. Resour. Announc.">
        <title>Genome Sequence of Cupriavidus campinensis Strain G5, a Member of a Bacterial Consortium Capable of Polyethylene Degradation.</title>
        <authorList>
            <person name="Schneider B."/>
            <person name="Pfeiffer F."/>
            <person name="Dyall-Smith M."/>
            <person name="Kunte H.J."/>
        </authorList>
    </citation>
    <scope>NUCLEOTIDE SEQUENCE</scope>
    <source>
        <strain evidence="7">G5</strain>
    </source>
</reference>
<evidence type="ECO:0000313" key="9">
    <source>
        <dbReference type="Proteomes" id="UP001056132"/>
    </source>
</evidence>
<dbReference type="GO" id="GO:0003700">
    <property type="term" value="F:DNA-binding transcription factor activity"/>
    <property type="evidence" value="ECO:0007669"/>
    <property type="project" value="InterPro"/>
</dbReference>
<evidence type="ECO:0000259" key="5">
    <source>
        <dbReference type="PROSITE" id="PS50931"/>
    </source>
</evidence>
<dbReference type="KEGG" id="ccam:M5D45_25385"/>
<dbReference type="PANTHER" id="PTHR30126">
    <property type="entry name" value="HTH-TYPE TRANSCRIPTIONAL REGULATOR"/>
    <property type="match status" value="1"/>
</dbReference>
<dbReference type="Proteomes" id="UP000318943">
    <property type="component" value="Unassembled WGS sequence"/>
</dbReference>
<gene>
    <name evidence="6" type="ORF">FGG12_05390</name>
    <name evidence="7" type="ORF">M5D45_25385</name>
</gene>
<evidence type="ECO:0000313" key="7">
    <source>
        <dbReference type="EMBL" id="URF06440.1"/>
    </source>
</evidence>
<dbReference type="InterPro" id="IPR036388">
    <property type="entry name" value="WH-like_DNA-bd_sf"/>
</dbReference>
<dbReference type="RefSeq" id="WP_144196604.1">
    <property type="nucleotide sequence ID" value="NZ_CAJPVH010000005.1"/>
</dbReference>
<dbReference type="EMBL" id="VCIZ01000002">
    <property type="protein sequence ID" value="TSP13911.1"/>
    <property type="molecule type" value="Genomic_DNA"/>
</dbReference>
<evidence type="ECO:0000256" key="1">
    <source>
        <dbReference type="ARBA" id="ARBA00009437"/>
    </source>
</evidence>
<dbReference type="AlphaFoldDB" id="A0AAE9I4T2"/>
<dbReference type="Pfam" id="PF03466">
    <property type="entry name" value="LysR_substrate"/>
    <property type="match status" value="1"/>
</dbReference>
<evidence type="ECO:0000256" key="2">
    <source>
        <dbReference type="ARBA" id="ARBA00023015"/>
    </source>
</evidence>
<organism evidence="7 9">
    <name type="scientific">Cupriavidus campinensis</name>
    <dbReference type="NCBI Taxonomy" id="151783"/>
    <lineage>
        <taxon>Bacteria</taxon>
        <taxon>Pseudomonadati</taxon>
        <taxon>Pseudomonadota</taxon>
        <taxon>Betaproteobacteria</taxon>
        <taxon>Burkholderiales</taxon>
        <taxon>Burkholderiaceae</taxon>
        <taxon>Cupriavidus</taxon>
    </lineage>
</organism>
<evidence type="ECO:0000313" key="8">
    <source>
        <dbReference type="Proteomes" id="UP000318943"/>
    </source>
</evidence>
<dbReference type="PRINTS" id="PR00039">
    <property type="entry name" value="HTHLYSR"/>
</dbReference>
<dbReference type="Gene3D" id="1.10.10.10">
    <property type="entry name" value="Winged helix-like DNA-binding domain superfamily/Winged helix DNA-binding domain"/>
    <property type="match status" value="1"/>
</dbReference>
<keyword evidence="4" id="KW-0804">Transcription</keyword>
<keyword evidence="3" id="KW-0238">DNA-binding</keyword>
<dbReference type="Pfam" id="PF00126">
    <property type="entry name" value="HTH_1"/>
    <property type="match status" value="1"/>
</dbReference>
<dbReference type="Proteomes" id="UP001056132">
    <property type="component" value="Chromosome 2"/>
</dbReference>
<dbReference type="SUPFAM" id="SSF53850">
    <property type="entry name" value="Periplasmic binding protein-like II"/>
    <property type="match status" value="1"/>
</dbReference>
<name>A0AAE9I4T2_9BURK</name>
<feature type="domain" description="HTH lysR-type" evidence="5">
    <location>
        <begin position="2"/>
        <end position="58"/>
    </location>
</feature>
<dbReference type="InterPro" id="IPR005119">
    <property type="entry name" value="LysR_subst-bd"/>
</dbReference>
<reference evidence="6 8" key="1">
    <citation type="submission" date="2019-05" db="EMBL/GenBank/DDBJ databases">
        <title>Whole genome sequence analysis of Cupriavidus campinensis S14E4C strain.</title>
        <authorList>
            <person name="Abbaszade G."/>
            <person name="Szabo A."/>
            <person name="Toumi M."/>
            <person name="Toth E."/>
        </authorList>
    </citation>
    <scope>NUCLEOTIDE SEQUENCE [LARGE SCALE GENOMIC DNA]</scope>
    <source>
        <strain evidence="6 8">S14E4C</strain>
    </source>
</reference>
<dbReference type="PANTHER" id="PTHR30126:SF99">
    <property type="entry name" value="TRANSCRIPTIONAL REGULATOR LYSR FAMILY"/>
    <property type="match status" value="1"/>
</dbReference>
<reference evidence="7" key="3">
    <citation type="submission" date="2022-05" db="EMBL/GenBank/DDBJ databases">
        <authorList>
            <person name="Kunte H.-J."/>
        </authorList>
    </citation>
    <scope>NUCLEOTIDE SEQUENCE</scope>
    <source>
        <strain evidence="7">G5</strain>
    </source>
</reference>
<dbReference type="Gene3D" id="3.40.190.10">
    <property type="entry name" value="Periplasmic binding protein-like II"/>
    <property type="match status" value="2"/>
</dbReference>
<sequence length="303" mass="33884">MVNPQWLKSFATLAELGNFTRTADRLGLTQAAVSQHVRHLEDLYGSLLIRRPRALELTPAGAALLEYCAEVNQAHERLASRLSDADATQGEVALITPGSIGLFIYPMLLDLQQEHPGLAVRHRFAPDTEVLEAVLHNRYELGIVTLKPDDTRLTATPFIEEPLELVIPPDEEVHSWDDLVRIGFIDHAEGQAMANRLLSRRFPGNPGAFHLPRRGFSNQIGMLHEPVARGLGFTVVPRFAREAWERTRPVKVAECGPPVVDTLWWIHRAEWPLSARATGVIRYLRQRIEAACGSMVCLLPPEL</sequence>
<keyword evidence="8" id="KW-1185">Reference proteome</keyword>
<evidence type="ECO:0000256" key="4">
    <source>
        <dbReference type="ARBA" id="ARBA00023163"/>
    </source>
</evidence>
<dbReference type="PROSITE" id="PS50931">
    <property type="entry name" value="HTH_LYSR"/>
    <property type="match status" value="1"/>
</dbReference>
<accession>A0AAE9I4T2</accession>
<proteinExistence type="inferred from homology"/>
<protein>
    <submittedName>
        <fullName evidence="7">LysR family transcriptional regulator</fullName>
    </submittedName>
</protein>
<dbReference type="SUPFAM" id="SSF46785">
    <property type="entry name" value="Winged helix' DNA-binding domain"/>
    <property type="match status" value="1"/>
</dbReference>